<dbReference type="Proteomes" id="UP000321832">
    <property type="component" value="Unassembled WGS sequence"/>
</dbReference>
<comment type="caution">
    <text evidence="1">The sequence shown here is derived from an EMBL/GenBank/DDBJ whole genome shotgun (WGS) entry which is preliminary data.</text>
</comment>
<dbReference type="EMBL" id="VOPW01000001">
    <property type="protein sequence ID" value="TXC66717.1"/>
    <property type="molecule type" value="Genomic_DNA"/>
</dbReference>
<reference evidence="1 2" key="1">
    <citation type="submission" date="2019-08" db="EMBL/GenBank/DDBJ databases">
        <authorList>
            <person name="Khan S.A."/>
            <person name="Jeon C.O."/>
            <person name="Jeong S.E."/>
        </authorList>
    </citation>
    <scope>NUCLEOTIDE SEQUENCE [LARGE SCALE GENOMIC DNA]</scope>
    <source>
        <strain evidence="2">IMCC1728</strain>
    </source>
</reference>
<keyword evidence="2" id="KW-1185">Reference proteome</keyword>
<gene>
    <name evidence="1" type="ORF">FSC37_15620</name>
</gene>
<accession>A0A5C6U1F6</accession>
<organism evidence="1 2">
    <name type="scientific">Piscinibacter aquaticus</name>
    <dbReference type="NCBI Taxonomy" id="392597"/>
    <lineage>
        <taxon>Bacteria</taxon>
        <taxon>Pseudomonadati</taxon>
        <taxon>Pseudomonadota</taxon>
        <taxon>Betaproteobacteria</taxon>
        <taxon>Burkholderiales</taxon>
        <taxon>Sphaerotilaceae</taxon>
        <taxon>Piscinibacter</taxon>
    </lineage>
</organism>
<evidence type="ECO:0000313" key="1">
    <source>
        <dbReference type="EMBL" id="TXC66717.1"/>
    </source>
</evidence>
<sequence length="118" mass="13131">MTADDLRALPGRDRWRADCTCATLQCAGWESIAAPLAEPAFRLIGSLRDPAVDEPTVEEWPGSRFWAADAPIAPSHFPYNRCEVRACATCGRGFLQYTEFGGYYVDHRVRQLDPALVV</sequence>
<protein>
    <submittedName>
        <fullName evidence="1">Uncharacterized protein</fullName>
    </submittedName>
</protein>
<dbReference type="AlphaFoldDB" id="A0A5C6U1F6"/>
<name>A0A5C6U1F6_9BURK</name>
<evidence type="ECO:0000313" key="2">
    <source>
        <dbReference type="Proteomes" id="UP000321832"/>
    </source>
</evidence>
<proteinExistence type="predicted"/>